<accession>A0A7I7NXG7</accession>
<protein>
    <recommendedName>
        <fullName evidence="1">DUF4189 domain-containing protein</fullName>
    </recommendedName>
</protein>
<proteinExistence type="predicted"/>
<dbReference type="AlphaFoldDB" id="A0A7I7NXG7"/>
<dbReference type="InterPro" id="IPR025240">
    <property type="entry name" value="DUF4189"/>
</dbReference>
<feature type="domain" description="DUF4189" evidence="1">
    <location>
        <begin position="59"/>
        <end position="138"/>
    </location>
</feature>
<sequence>MGSRIGPAAVILLCSRVYLRHIGAAQKKAGEDMKRRALAAMAAGVAFAAPPIAHADNNWIAMAISDSTGRINIADGAASQGAAEKAVMETCRKSISDCRLLASGQGGCVALVLNAAKSRYFGGWGPTREEAEAQALERAPGGTIQAGHDHCAGEGSSQ</sequence>
<dbReference type="Pfam" id="PF13827">
    <property type="entry name" value="DUF4189"/>
    <property type="match status" value="1"/>
</dbReference>
<evidence type="ECO:0000313" key="2">
    <source>
        <dbReference type="EMBL" id="BBY00930.1"/>
    </source>
</evidence>
<dbReference type="Proteomes" id="UP000466632">
    <property type="component" value="Chromosome"/>
</dbReference>
<gene>
    <name evidence="2" type="ORF">MSEO_14290</name>
</gene>
<reference evidence="2 3" key="1">
    <citation type="journal article" date="2019" name="Emerg. Microbes Infect.">
        <title>Comprehensive subspecies identification of 175 nontuberculous mycobacteria species based on 7547 genomic profiles.</title>
        <authorList>
            <person name="Matsumoto Y."/>
            <person name="Kinjo T."/>
            <person name="Motooka D."/>
            <person name="Nabeya D."/>
            <person name="Jung N."/>
            <person name="Uechi K."/>
            <person name="Horii T."/>
            <person name="Iida T."/>
            <person name="Fujita J."/>
            <person name="Nakamura S."/>
        </authorList>
    </citation>
    <scope>NUCLEOTIDE SEQUENCE [LARGE SCALE GENOMIC DNA]</scope>
    <source>
        <strain evidence="2 3">JCM 16018</strain>
    </source>
</reference>
<evidence type="ECO:0000313" key="3">
    <source>
        <dbReference type="Proteomes" id="UP000466632"/>
    </source>
</evidence>
<keyword evidence="3" id="KW-1185">Reference proteome</keyword>
<dbReference type="KEGG" id="mseo:MSEO_14290"/>
<evidence type="ECO:0000259" key="1">
    <source>
        <dbReference type="Pfam" id="PF13827"/>
    </source>
</evidence>
<name>A0A7I7NXG7_9MYCO</name>
<dbReference type="EMBL" id="AP022582">
    <property type="protein sequence ID" value="BBY00930.1"/>
    <property type="molecule type" value="Genomic_DNA"/>
</dbReference>
<organism evidence="2 3">
    <name type="scientific">Mycobacterium seoulense</name>
    <dbReference type="NCBI Taxonomy" id="386911"/>
    <lineage>
        <taxon>Bacteria</taxon>
        <taxon>Bacillati</taxon>
        <taxon>Actinomycetota</taxon>
        <taxon>Actinomycetes</taxon>
        <taxon>Mycobacteriales</taxon>
        <taxon>Mycobacteriaceae</taxon>
        <taxon>Mycobacterium</taxon>
    </lineage>
</organism>